<dbReference type="Proteomes" id="UP001199642">
    <property type="component" value="Chromosome"/>
</dbReference>
<dbReference type="InterPro" id="IPR024455">
    <property type="entry name" value="Phage_capsid"/>
</dbReference>
<dbReference type="Gene3D" id="3.30.2320.10">
    <property type="entry name" value="hypothetical protein PF0899 domain"/>
    <property type="match status" value="1"/>
</dbReference>
<comment type="subcellular location">
    <subcellularLocation>
        <location evidence="1">Virion</location>
    </subcellularLocation>
</comment>
<evidence type="ECO:0000256" key="1">
    <source>
        <dbReference type="ARBA" id="ARBA00004328"/>
    </source>
</evidence>
<dbReference type="EMBL" id="CP082781">
    <property type="protein sequence ID" value="UGS27586.1"/>
    <property type="molecule type" value="Genomic_DNA"/>
</dbReference>
<dbReference type="SUPFAM" id="SSF56563">
    <property type="entry name" value="Major capsid protein gp5"/>
    <property type="match status" value="1"/>
</dbReference>
<dbReference type="Gene3D" id="3.30.2400.10">
    <property type="entry name" value="Major capsid protein gp5"/>
    <property type="match status" value="1"/>
</dbReference>
<dbReference type="RefSeq" id="WP_231820918.1">
    <property type="nucleotide sequence ID" value="NZ_CP082781.1"/>
</dbReference>
<sequence length="313" mass="32567">MADISRADVATLIQEEYSNIFLDAAGDVEGSAAIRAFGTVPLGTKTTNAPVLTTLPEAQWVSESATDAAGVKPTSKVIWGNKKFVVEELAVILPIHEDVLEDMSEDGLTLLATQGGRAIGQKLDEAILFGVDKPTTWLDPDLLASATADGNVFQVSTTPGEDDLAGSIFQAAGAVADSGANPTSILSSRGLRFRLANLRASDGTAILSRTLGGDGTFSDDIAGLSAQFVDNGAWDNARATAIVADRGRVKIGQRSDIQVKFLDQATVGGINLAERDYVALRFKARYAYALGNTITGTGKAEPAAAVTPAAVTP</sequence>
<accession>A0ABY3RXF5</accession>
<feature type="domain" description="Phage capsid-like C-terminal" evidence="2">
    <location>
        <begin position="32"/>
        <end position="290"/>
    </location>
</feature>
<dbReference type="Pfam" id="PF05065">
    <property type="entry name" value="Phage_capsid"/>
    <property type="match status" value="1"/>
</dbReference>
<name>A0ABY3RXF5_9MICO</name>
<keyword evidence="4" id="KW-1185">Reference proteome</keyword>
<reference evidence="3 4" key="1">
    <citation type="submission" date="2023-01" db="EMBL/GenBank/DDBJ databases">
        <title>Characterization of estradiol degrading bacteria Microbacterium sp. MZT7 and reveal degrading genes through genome analysis.</title>
        <authorList>
            <person name="Hao P."/>
            <person name="Gao Y."/>
        </authorList>
    </citation>
    <scope>NUCLEOTIDE SEQUENCE [LARGE SCALE GENOMIC DNA]</scope>
    <source>
        <strain evidence="3 4">MZT7</strain>
    </source>
</reference>
<evidence type="ECO:0000259" key="2">
    <source>
        <dbReference type="Pfam" id="PF05065"/>
    </source>
</evidence>
<gene>
    <name evidence="3" type="ORF">K8F61_05195</name>
</gene>
<dbReference type="InterPro" id="IPR054612">
    <property type="entry name" value="Phage_capsid-like_C"/>
</dbReference>
<proteinExistence type="predicted"/>
<dbReference type="NCBIfam" id="TIGR01554">
    <property type="entry name" value="major_cap_HK97"/>
    <property type="match status" value="1"/>
</dbReference>
<organism evidence="3 4">
    <name type="scientific">Microbacterium resistens</name>
    <dbReference type="NCBI Taxonomy" id="156977"/>
    <lineage>
        <taxon>Bacteria</taxon>
        <taxon>Bacillati</taxon>
        <taxon>Actinomycetota</taxon>
        <taxon>Actinomycetes</taxon>
        <taxon>Micrococcales</taxon>
        <taxon>Microbacteriaceae</taxon>
        <taxon>Microbacterium</taxon>
    </lineage>
</organism>
<protein>
    <submittedName>
        <fullName evidence="3">Phage major capsid protein</fullName>
    </submittedName>
</protein>
<evidence type="ECO:0000313" key="3">
    <source>
        <dbReference type="EMBL" id="UGS27586.1"/>
    </source>
</evidence>
<evidence type="ECO:0000313" key="4">
    <source>
        <dbReference type="Proteomes" id="UP001199642"/>
    </source>
</evidence>